<name>A0A8J8MDG3_9FIRM</name>
<dbReference type="Pfam" id="PF00903">
    <property type="entry name" value="Glyoxalase"/>
    <property type="match status" value="1"/>
</dbReference>
<gene>
    <name evidence="2" type="ORF">HYG85_19685</name>
</gene>
<dbReference type="SUPFAM" id="SSF54593">
    <property type="entry name" value="Glyoxalase/Bleomycin resistance protein/Dihydroxybiphenyl dioxygenase"/>
    <property type="match status" value="1"/>
</dbReference>
<sequence length="133" mass="14851">MGNAKKGNTMFILYVKNQEYSKDFYTDILEYEPILHVPGMTEFKLSEGVSLGIMPEEGIRRIMGNEVPNPSEGNGIPRCEIYLFVDNPDKAYTKLIEAGGKGVSSCELRPWGDYVSYGADPDGHIIAFAKKHE</sequence>
<dbReference type="RefSeq" id="WP_212691109.1">
    <property type="nucleotide sequence ID" value="NZ_CP058561.1"/>
</dbReference>
<evidence type="ECO:0000313" key="2">
    <source>
        <dbReference type="EMBL" id="QUH31019.1"/>
    </source>
</evidence>
<dbReference type="InterPro" id="IPR037523">
    <property type="entry name" value="VOC_core"/>
</dbReference>
<evidence type="ECO:0000259" key="1">
    <source>
        <dbReference type="PROSITE" id="PS51819"/>
    </source>
</evidence>
<keyword evidence="3" id="KW-1185">Reference proteome</keyword>
<accession>A0A8J8MDG3</accession>
<dbReference type="Gene3D" id="3.30.720.110">
    <property type="match status" value="1"/>
</dbReference>
<dbReference type="KEGG" id="vgu:HYG85_19685"/>
<reference evidence="2 3" key="1">
    <citation type="submission" date="2020-07" db="EMBL/GenBank/DDBJ databases">
        <title>Vallitalea guaymasensis genome.</title>
        <authorList>
            <person name="Postec A."/>
        </authorList>
    </citation>
    <scope>NUCLEOTIDE SEQUENCE [LARGE SCALE GENOMIC DNA]</scope>
    <source>
        <strain evidence="2 3">Ra1766G1</strain>
    </source>
</reference>
<evidence type="ECO:0000313" key="3">
    <source>
        <dbReference type="Proteomes" id="UP000677305"/>
    </source>
</evidence>
<dbReference type="InterPro" id="IPR004360">
    <property type="entry name" value="Glyas_Fos-R_dOase_dom"/>
</dbReference>
<dbReference type="InterPro" id="IPR029068">
    <property type="entry name" value="Glyas_Bleomycin-R_OHBP_Dase"/>
</dbReference>
<dbReference type="PROSITE" id="PS51819">
    <property type="entry name" value="VOC"/>
    <property type="match status" value="1"/>
</dbReference>
<proteinExistence type="predicted"/>
<organism evidence="2 3">
    <name type="scientific">Vallitalea guaymasensis</name>
    <dbReference type="NCBI Taxonomy" id="1185412"/>
    <lineage>
        <taxon>Bacteria</taxon>
        <taxon>Bacillati</taxon>
        <taxon>Bacillota</taxon>
        <taxon>Clostridia</taxon>
        <taxon>Lachnospirales</taxon>
        <taxon>Vallitaleaceae</taxon>
        <taxon>Vallitalea</taxon>
    </lineage>
</organism>
<dbReference type="AlphaFoldDB" id="A0A8J8MDG3"/>
<dbReference type="Gene3D" id="3.30.720.120">
    <property type="match status" value="1"/>
</dbReference>
<protein>
    <submittedName>
        <fullName evidence="2">VOC family protein</fullName>
    </submittedName>
</protein>
<feature type="domain" description="VOC" evidence="1">
    <location>
        <begin position="7"/>
        <end position="131"/>
    </location>
</feature>
<dbReference type="EMBL" id="CP058561">
    <property type="protein sequence ID" value="QUH31019.1"/>
    <property type="molecule type" value="Genomic_DNA"/>
</dbReference>
<dbReference type="Proteomes" id="UP000677305">
    <property type="component" value="Chromosome"/>
</dbReference>